<dbReference type="SFLD" id="SFLDF00314">
    <property type="entry name" value="L-lysine_2_3-aminomutase_(yjeK"/>
    <property type="match status" value="1"/>
</dbReference>
<dbReference type="InterPro" id="IPR013785">
    <property type="entry name" value="Aldolase_TIM"/>
</dbReference>
<comment type="catalytic activity">
    <reaction evidence="1">
        <text>L-lysine = D-beta-lysine</text>
        <dbReference type="Rhea" id="RHEA:44148"/>
        <dbReference type="ChEBI" id="CHEBI:32551"/>
        <dbReference type="ChEBI" id="CHEBI:84138"/>
    </reaction>
</comment>
<dbReference type="InterPro" id="IPR003739">
    <property type="entry name" value="Lys_aminomutase/Glu_NH3_mut"/>
</dbReference>
<gene>
    <name evidence="15" type="ORF">A8135_10115</name>
</gene>
<keyword evidence="12" id="KW-0413">Isomerase</keyword>
<dbReference type="PIRSF" id="PIRSF004911">
    <property type="entry name" value="DUF160"/>
    <property type="match status" value="1"/>
</dbReference>
<evidence type="ECO:0000259" key="14">
    <source>
        <dbReference type="PROSITE" id="PS51918"/>
    </source>
</evidence>
<evidence type="ECO:0000256" key="13">
    <source>
        <dbReference type="ARBA" id="ARBA00030756"/>
    </source>
</evidence>
<keyword evidence="7" id="KW-0949">S-adenosyl-L-methionine</keyword>
<keyword evidence="6" id="KW-0004">4Fe-4S</keyword>
<evidence type="ECO:0000256" key="8">
    <source>
        <dbReference type="ARBA" id="ARBA00022723"/>
    </source>
</evidence>
<comment type="cofactor">
    <cofactor evidence="3">
        <name>[4Fe-4S] cluster</name>
        <dbReference type="ChEBI" id="CHEBI:49883"/>
    </cofactor>
</comment>
<evidence type="ECO:0000256" key="12">
    <source>
        <dbReference type="ARBA" id="ARBA00023235"/>
    </source>
</evidence>
<comment type="similarity">
    <text evidence="4">Belongs to the radical SAM superfamily. KamA family.</text>
</comment>
<evidence type="ECO:0000256" key="6">
    <source>
        <dbReference type="ARBA" id="ARBA00022485"/>
    </source>
</evidence>
<comment type="cofactor">
    <cofactor evidence="2">
        <name>pyridoxal 5'-phosphate</name>
        <dbReference type="ChEBI" id="CHEBI:597326"/>
    </cofactor>
</comment>
<keyword evidence="16" id="KW-1185">Reference proteome</keyword>
<dbReference type="EMBL" id="LYOZ01000003">
    <property type="protein sequence ID" value="OCH99086.1"/>
    <property type="molecule type" value="Genomic_DNA"/>
</dbReference>
<name>A0ABX2XY08_9GAMM</name>
<protein>
    <recommendedName>
        <fullName evidence="5">L-lysine 2,3-aminomutase</fullName>
    </recommendedName>
    <alternativeName>
        <fullName evidence="13">EF-P post-translational modification enzyme B</fullName>
    </alternativeName>
</protein>
<feature type="domain" description="Radical SAM core" evidence="14">
    <location>
        <begin position="98"/>
        <end position="310"/>
    </location>
</feature>
<dbReference type="InterPro" id="IPR022462">
    <property type="entry name" value="EpmB"/>
</dbReference>
<evidence type="ECO:0000256" key="7">
    <source>
        <dbReference type="ARBA" id="ARBA00022691"/>
    </source>
</evidence>
<keyword evidence="9" id="KW-0663">Pyridoxal phosphate</keyword>
<organism evidence="15 16">
    <name type="scientific">Legionella jamestowniensis</name>
    <dbReference type="NCBI Taxonomy" id="455"/>
    <lineage>
        <taxon>Bacteria</taxon>
        <taxon>Pseudomonadati</taxon>
        <taxon>Pseudomonadota</taxon>
        <taxon>Gammaproteobacteria</taxon>
        <taxon>Legionellales</taxon>
        <taxon>Legionellaceae</taxon>
        <taxon>Legionella</taxon>
    </lineage>
</organism>
<comment type="caution">
    <text evidence="15">The sequence shown here is derived from an EMBL/GenBank/DDBJ whole genome shotgun (WGS) entry which is preliminary data.</text>
</comment>
<dbReference type="SFLD" id="SFLDS00029">
    <property type="entry name" value="Radical_SAM"/>
    <property type="match status" value="1"/>
</dbReference>
<evidence type="ECO:0000313" key="16">
    <source>
        <dbReference type="Proteomes" id="UP000093336"/>
    </source>
</evidence>
<dbReference type="NCBIfam" id="TIGR03821">
    <property type="entry name" value="EFP_modif_epmB"/>
    <property type="match status" value="1"/>
</dbReference>
<dbReference type="PANTHER" id="PTHR30538">
    <property type="entry name" value="LYSINE 2,3-AMINOMUTASE-RELATED"/>
    <property type="match status" value="1"/>
</dbReference>
<dbReference type="NCBIfam" id="TIGR00238">
    <property type="entry name" value="KamA family radical SAM protein"/>
    <property type="match status" value="1"/>
</dbReference>
<keyword evidence="11" id="KW-0411">Iron-sulfur</keyword>
<dbReference type="SUPFAM" id="SSF102114">
    <property type="entry name" value="Radical SAM enzymes"/>
    <property type="match status" value="1"/>
</dbReference>
<keyword evidence="10" id="KW-0408">Iron</keyword>
<dbReference type="CDD" id="cd01335">
    <property type="entry name" value="Radical_SAM"/>
    <property type="match status" value="1"/>
</dbReference>
<evidence type="ECO:0000313" key="15">
    <source>
        <dbReference type="EMBL" id="OCH99086.1"/>
    </source>
</evidence>
<evidence type="ECO:0000256" key="3">
    <source>
        <dbReference type="ARBA" id="ARBA00001966"/>
    </source>
</evidence>
<evidence type="ECO:0000256" key="1">
    <source>
        <dbReference type="ARBA" id="ARBA00001352"/>
    </source>
</evidence>
<evidence type="ECO:0000256" key="2">
    <source>
        <dbReference type="ARBA" id="ARBA00001933"/>
    </source>
</evidence>
<keyword evidence="8" id="KW-0479">Metal-binding</keyword>
<proteinExistence type="inferred from homology"/>
<dbReference type="InterPro" id="IPR007197">
    <property type="entry name" value="rSAM"/>
</dbReference>
<evidence type="ECO:0000256" key="11">
    <source>
        <dbReference type="ARBA" id="ARBA00023014"/>
    </source>
</evidence>
<accession>A0ABX2XY08</accession>
<evidence type="ECO:0000256" key="4">
    <source>
        <dbReference type="ARBA" id="ARBA00008703"/>
    </source>
</evidence>
<dbReference type="InterPro" id="IPR058240">
    <property type="entry name" value="rSAM_sf"/>
</dbReference>
<evidence type="ECO:0000256" key="9">
    <source>
        <dbReference type="ARBA" id="ARBA00022898"/>
    </source>
</evidence>
<dbReference type="PANTHER" id="PTHR30538:SF1">
    <property type="entry name" value="L-LYSINE 2,3-AMINOMUTASE"/>
    <property type="match status" value="1"/>
</dbReference>
<evidence type="ECO:0000256" key="10">
    <source>
        <dbReference type="ARBA" id="ARBA00023004"/>
    </source>
</evidence>
<sequence length="328" mass="36817">MNARYSVSWQKILAQGFASVNELLEFLSLPQTAGSVKAEKIFKTRVPRGFAARMEAGNPKDPLLLQVLAVDEELHEVVGFETDPLAEEAATCQQGLLHKYQGRVLLTLTGVCAVNCRYCFRRHFPYQANNPGSEGWESVLNYIRDNPTIHEVILSGGDPLLATNVVLHRLLSQLEQIPQVKTLRIHSRIPVVLPERIDEGLLERLSASRLHKVIVIHSNHARELNDSVFNACKALREAGCHLLNQSVLLKGVNDNVESLIALSEQLFYCGVLPYYLHLLDKVQGAAHFDLPLENALTLYRQIQKKLPGYLVPRLAREEPGRENKTLLI</sequence>
<evidence type="ECO:0000256" key="5">
    <source>
        <dbReference type="ARBA" id="ARBA00022363"/>
    </source>
</evidence>
<dbReference type="Pfam" id="PF04055">
    <property type="entry name" value="Radical_SAM"/>
    <property type="match status" value="1"/>
</dbReference>
<dbReference type="SFLD" id="SFLDG01070">
    <property type="entry name" value="PLP-dependent"/>
    <property type="match status" value="1"/>
</dbReference>
<dbReference type="Gene3D" id="3.20.20.70">
    <property type="entry name" value="Aldolase class I"/>
    <property type="match status" value="1"/>
</dbReference>
<reference evidence="15 16" key="1">
    <citation type="submission" date="2016-05" db="EMBL/GenBank/DDBJ databases">
        <authorList>
            <person name="Prochazka B."/>
            <person name="Indra A."/>
            <person name="Hasenberger P."/>
            <person name="Blaschitz M."/>
            <person name="Wagner L."/>
            <person name="Wewalka G."/>
            <person name="Sorschag S."/>
            <person name="Schmid D."/>
            <person name="Ruppitsch W."/>
        </authorList>
    </citation>
    <scope>NUCLEOTIDE SEQUENCE [LARGE SCALE GENOMIC DNA]</scope>
    <source>
        <strain evidence="15 16">974010_12</strain>
    </source>
</reference>
<dbReference type="Proteomes" id="UP000093336">
    <property type="component" value="Unassembled WGS sequence"/>
</dbReference>
<dbReference type="PROSITE" id="PS51918">
    <property type="entry name" value="RADICAL_SAM"/>
    <property type="match status" value="1"/>
</dbReference>